<dbReference type="Pfam" id="PF00251">
    <property type="entry name" value="Glyco_hydro_32N"/>
    <property type="match status" value="1"/>
</dbReference>
<evidence type="ECO:0000256" key="4">
    <source>
        <dbReference type="RuleBase" id="RU362110"/>
    </source>
</evidence>
<evidence type="ECO:0000313" key="8">
    <source>
        <dbReference type="Proteomes" id="UP001232245"/>
    </source>
</evidence>
<dbReference type="GO" id="GO:0031219">
    <property type="term" value="F:levanase activity"/>
    <property type="evidence" value="ECO:0007669"/>
    <property type="project" value="UniProtKB-EC"/>
</dbReference>
<organism evidence="7 8">
    <name type="scientific">Metabacillus niabensis</name>
    <dbReference type="NCBI Taxonomy" id="324854"/>
    <lineage>
        <taxon>Bacteria</taxon>
        <taxon>Bacillati</taxon>
        <taxon>Bacillota</taxon>
        <taxon>Bacilli</taxon>
        <taxon>Bacillales</taxon>
        <taxon>Bacillaceae</taxon>
        <taxon>Metabacillus</taxon>
    </lineage>
</organism>
<dbReference type="InterPro" id="IPR018053">
    <property type="entry name" value="Glyco_hydro_32_AS"/>
</dbReference>
<dbReference type="InterPro" id="IPR023296">
    <property type="entry name" value="Glyco_hydro_beta-prop_sf"/>
</dbReference>
<dbReference type="SUPFAM" id="SSF75005">
    <property type="entry name" value="Arabinanase/levansucrase/invertase"/>
    <property type="match status" value="1"/>
</dbReference>
<dbReference type="InterPro" id="IPR013148">
    <property type="entry name" value="Glyco_hydro_32_N"/>
</dbReference>
<dbReference type="InterPro" id="IPR013189">
    <property type="entry name" value="Glyco_hydro_32_C"/>
</dbReference>
<dbReference type="EC" id="3.2.1.65" evidence="7"/>
<keyword evidence="2 4" id="KW-0378">Hydrolase</keyword>
<proteinExistence type="inferred from homology"/>
<dbReference type="InterPro" id="IPR001362">
    <property type="entry name" value="Glyco_hydro_32"/>
</dbReference>
<dbReference type="CDD" id="cd18622">
    <property type="entry name" value="GH32_Inu-like"/>
    <property type="match status" value="1"/>
</dbReference>
<dbReference type="GO" id="GO:0051669">
    <property type="term" value="F:fructan beta-fructosidase activity"/>
    <property type="evidence" value="ECO:0007669"/>
    <property type="project" value="UniProtKB-EC"/>
</dbReference>
<dbReference type="Gene3D" id="2.60.120.560">
    <property type="entry name" value="Exo-inulinase, domain 1"/>
    <property type="match status" value="1"/>
</dbReference>
<evidence type="ECO:0000256" key="3">
    <source>
        <dbReference type="ARBA" id="ARBA00023295"/>
    </source>
</evidence>
<sequence length="485" mass="55824">MKITKLDKYRPALHFSPQQNWMNDPNGLVFFKGEYHLFFQHNPNDSVWGPMHWGHAVSKNMIEWEQLDIALSPDEHGTIFSGSVVVDWHNTSGFFQEEPGLVAIFTHHLEGENHPQTKQMQSLAYSYDKGRTWLKYENNPVLTHPTKIDFRDPKVFWHEASHKWIMVLATGQTISIYSSPNLKDWTFESEFGEKIGSHDGVWECPDLFELPVEHSSEKKWVLLVSIGDNPEFDSGSRTQYFIGSFDGHTFVEEHDDIKWLDFGKDNYAGVSFSDIPKEDGRRIYLGWMSNWRYANHVPTKGWRSQMTLPRELSLIEIDGEIQIVQKAVRELEPFFTKKEELNHVIVNSKDKHHFNIHADYAEVELVLENIDATQYGLTIHHTNTQYTTITVDAKDNKLLLERKHSGNVDFSDNFPKPQMVKLNGTEQLQLRLIVDSSSLELFLNGGEHVVTSLVYPDKACEGVSLFTSEGEIKVVHGKLSIPAKN</sequence>
<evidence type="ECO:0000256" key="1">
    <source>
        <dbReference type="ARBA" id="ARBA00009902"/>
    </source>
</evidence>
<feature type="domain" description="Glycosyl hydrolase family 32 N-terminal" evidence="5">
    <location>
        <begin position="14"/>
        <end position="325"/>
    </location>
</feature>
<dbReference type="EMBL" id="JAUSTZ010000011">
    <property type="protein sequence ID" value="MDQ0227764.1"/>
    <property type="molecule type" value="Genomic_DNA"/>
</dbReference>
<dbReference type="PROSITE" id="PS00609">
    <property type="entry name" value="GLYCOSYL_HYDROL_F32"/>
    <property type="match status" value="1"/>
</dbReference>
<feature type="domain" description="Glycosyl hydrolase family 32 C-terminal" evidence="6">
    <location>
        <begin position="336"/>
        <end position="475"/>
    </location>
</feature>
<dbReference type="Gene3D" id="2.115.10.20">
    <property type="entry name" value="Glycosyl hydrolase domain, family 43"/>
    <property type="match status" value="1"/>
</dbReference>
<comment type="similarity">
    <text evidence="1 4">Belongs to the glycosyl hydrolase 32 family.</text>
</comment>
<comment type="caution">
    <text evidence="7">The sequence shown here is derived from an EMBL/GenBank/DDBJ whole genome shotgun (WGS) entry which is preliminary data.</text>
</comment>
<dbReference type="PANTHER" id="PTHR42800:SF1">
    <property type="entry name" value="EXOINULINASE INUD (AFU_ORTHOLOGUE AFUA_5G00480)"/>
    <property type="match status" value="1"/>
</dbReference>
<name>A0ABT9Z746_9BACI</name>
<dbReference type="RefSeq" id="WP_174881073.1">
    <property type="nucleotide sequence ID" value="NZ_CADEPK010000301.1"/>
</dbReference>
<evidence type="ECO:0000259" key="5">
    <source>
        <dbReference type="Pfam" id="PF00251"/>
    </source>
</evidence>
<dbReference type="SMART" id="SM00640">
    <property type="entry name" value="Glyco_32"/>
    <property type="match status" value="1"/>
</dbReference>
<keyword evidence="3 4" id="KW-0326">Glycosidase</keyword>
<dbReference type="PANTHER" id="PTHR42800">
    <property type="entry name" value="EXOINULINASE INUD (AFU_ORTHOLOGUE AFUA_5G00480)"/>
    <property type="match status" value="1"/>
</dbReference>
<evidence type="ECO:0000259" key="6">
    <source>
        <dbReference type="Pfam" id="PF08244"/>
    </source>
</evidence>
<gene>
    <name evidence="7" type="ORF">J2S02_004111</name>
</gene>
<dbReference type="InterPro" id="IPR013320">
    <property type="entry name" value="ConA-like_dom_sf"/>
</dbReference>
<dbReference type="Proteomes" id="UP001232245">
    <property type="component" value="Unassembled WGS sequence"/>
</dbReference>
<protein>
    <submittedName>
        <fullName evidence="7">Levanase/fructan beta-fructosidase</fullName>
        <ecNumber evidence="7">3.2.1.65</ecNumber>
        <ecNumber evidence="7">3.2.1.80</ecNumber>
    </submittedName>
</protein>
<reference evidence="7 8" key="1">
    <citation type="submission" date="2023-07" db="EMBL/GenBank/DDBJ databases">
        <title>Genomic Encyclopedia of Type Strains, Phase IV (KMG-IV): sequencing the most valuable type-strain genomes for metagenomic binning, comparative biology and taxonomic classification.</title>
        <authorList>
            <person name="Goeker M."/>
        </authorList>
    </citation>
    <scope>NUCLEOTIDE SEQUENCE [LARGE SCALE GENOMIC DNA]</scope>
    <source>
        <strain evidence="7 8">DSM 17723</strain>
    </source>
</reference>
<accession>A0ABT9Z746</accession>
<dbReference type="EC" id="3.2.1.80" evidence="7"/>
<evidence type="ECO:0000313" key="7">
    <source>
        <dbReference type="EMBL" id="MDQ0227764.1"/>
    </source>
</evidence>
<evidence type="ECO:0000256" key="2">
    <source>
        <dbReference type="ARBA" id="ARBA00022801"/>
    </source>
</evidence>
<keyword evidence="8" id="KW-1185">Reference proteome</keyword>
<dbReference type="Pfam" id="PF08244">
    <property type="entry name" value="Glyco_hydro_32C"/>
    <property type="match status" value="1"/>
</dbReference>
<dbReference type="SUPFAM" id="SSF49899">
    <property type="entry name" value="Concanavalin A-like lectins/glucanases"/>
    <property type="match status" value="1"/>
</dbReference>